<evidence type="ECO:0000256" key="2">
    <source>
        <dbReference type="ARBA" id="ARBA00012247"/>
    </source>
</evidence>
<evidence type="ECO:0000256" key="6">
    <source>
        <dbReference type="ARBA" id="ARBA00023180"/>
    </source>
</evidence>
<evidence type="ECO:0000313" key="10">
    <source>
        <dbReference type="EMBL" id="KAK1407354.1"/>
    </source>
</evidence>
<feature type="domain" description="GP-PDE" evidence="9">
    <location>
        <begin position="43"/>
        <end position="361"/>
    </location>
</feature>
<evidence type="ECO:0000259" key="9">
    <source>
        <dbReference type="PROSITE" id="PS51704"/>
    </source>
</evidence>
<dbReference type="CDD" id="cd08602">
    <property type="entry name" value="GDPD_ScGlpQ1_like"/>
    <property type="match status" value="1"/>
</dbReference>
<keyword evidence="5" id="KW-0378">Hydrolase</keyword>
<dbReference type="AlphaFoldDB" id="A0AAD8JPU9"/>
<feature type="chain" id="PRO_5042010887" description="glycerophosphodiester phosphodiesterase" evidence="8">
    <location>
        <begin position="22"/>
        <end position="365"/>
    </location>
</feature>
<feature type="signal peptide" evidence="8">
    <location>
        <begin position="1"/>
        <end position="21"/>
    </location>
</feature>
<dbReference type="SUPFAM" id="SSF51695">
    <property type="entry name" value="PLC-like phosphodiesterases"/>
    <property type="match status" value="1"/>
</dbReference>
<evidence type="ECO:0000256" key="7">
    <source>
        <dbReference type="ARBA" id="ARBA00047512"/>
    </source>
</evidence>
<sequence length="365" mass="42283">MYSSCCTVVVTCLLLFVGSSASRLHRLPGDDENTKMPLQTFRPFNIAHRGSNGELPEETVPAYLRAIKEGADFIETDILASKDGVLICFHDFILNNTTDIAKHKEFADRVKTYEVDGAKTTGFFIFDFTLKELKTLRTKQRFSFRDHQYNGKYPIITFEEYILIAINAPRVVGIYPEIKSPVLMNQHVKWSNGKRFEDVFVETLRKYGYKGSYLSKEWLEQPCFIQSFVPSSLVHIHNQTDLPKIFLIDDVDVRTQDTNQTFAEITSDDYLNYIKEYVVGIGPGKDTIVPVKHKHLQTPTDLVTRAHAHNLQVHPYTFRNENKYLHFNFSQDPYLEYDYWINTMGVDGLFTDFPGSLHRYQKWTS</sequence>
<evidence type="ECO:0000256" key="8">
    <source>
        <dbReference type="SAM" id="SignalP"/>
    </source>
</evidence>
<keyword evidence="11" id="KW-1185">Reference proteome</keyword>
<dbReference type="EC" id="3.1.4.46" evidence="2"/>
<dbReference type="Pfam" id="PF03009">
    <property type="entry name" value="GDPD"/>
    <property type="match status" value="1"/>
</dbReference>
<dbReference type="FunFam" id="3.20.20.190:FF:000023">
    <property type="entry name" value="Glycerophosphodiester phosphodiesterase GDPD5"/>
    <property type="match status" value="1"/>
</dbReference>
<evidence type="ECO:0000256" key="4">
    <source>
        <dbReference type="ARBA" id="ARBA00022798"/>
    </source>
</evidence>
<proteinExistence type="inferred from homology"/>
<name>A0AAD8JPU9_TARER</name>
<dbReference type="GO" id="GO:0006629">
    <property type="term" value="P:lipid metabolic process"/>
    <property type="evidence" value="ECO:0007669"/>
    <property type="project" value="InterPro"/>
</dbReference>
<evidence type="ECO:0000313" key="11">
    <source>
        <dbReference type="Proteomes" id="UP001229421"/>
    </source>
</evidence>
<comment type="caution">
    <text evidence="10">The sequence shown here is derived from an EMBL/GenBank/DDBJ whole genome shotgun (WGS) entry which is preliminary data.</text>
</comment>
<evidence type="ECO:0000256" key="1">
    <source>
        <dbReference type="ARBA" id="ARBA00007277"/>
    </source>
</evidence>
<dbReference type="InterPro" id="IPR030395">
    <property type="entry name" value="GP_PDE_dom"/>
</dbReference>
<dbReference type="PANTHER" id="PTHR43620">
    <property type="entry name" value="GLYCEROPHOSPHORYL DIESTER PHOSPHODIESTERASE"/>
    <property type="match status" value="1"/>
</dbReference>
<evidence type="ECO:0000256" key="3">
    <source>
        <dbReference type="ARBA" id="ARBA00022729"/>
    </source>
</evidence>
<dbReference type="GO" id="GO:0008889">
    <property type="term" value="F:glycerophosphodiester phosphodiesterase activity"/>
    <property type="evidence" value="ECO:0007669"/>
    <property type="project" value="UniProtKB-EC"/>
</dbReference>
<keyword evidence="3 8" id="KW-0732">Signal</keyword>
<comment type="similarity">
    <text evidence="1">Belongs to the glycerophosphoryl diester phosphodiesterase family.</text>
</comment>
<gene>
    <name evidence="10" type="ORF">QVD17_38968</name>
</gene>
<reference evidence="10" key="1">
    <citation type="journal article" date="2023" name="bioRxiv">
        <title>Improved chromosome-level genome assembly for marigold (Tagetes erecta).</title>
        <authorList>
            <person name="Jiang F."/>
            <person name="Yuan L."/>
            <person name="Wang S."/>
            <person name="Wang H."/>
            <person name="Xu D."/>
            <person name="Wang A."/>
            <person name="Fan W."/>
        </authorList>
    </citation>
    <scope>NUCLEOTIDE SEQUENCE</scope>
    <source>
        <strain evidence="10">WSJ</strain>
        <tissue evidence="10">Leaf</tissue>
    </source>
</reference>
<dbReference type="InterPro" id="IPR017946">
    <property type="entry name" value="PLC-like_Pdiesterase_TIM-brl"/>
</dbReference>
<dbReference type="GO" id="GO:0005773">
    <property type="term" value="C:vacuole"/>
    <property type="evidence" value="ECO:0007669"/>
    <property type="project" value="TreeGrafter"/>
</dbReference>
<dbReference type="Gene3D" id="3.20.20.190">
    <property type="entry name" value="Phosphatidylinositol (PI) phosphodiesterase"/>
    <property type="match status" value="1"/>
</dbReference>
<dbReference type="EMBL" id="JAUHHV010000011">
    <property type="protein sequence ID" value="KAK1407354.1"/>
    <property type="molecule type" value="Genomic_DNA"/>
</dbReference>
<accession>A0AAD8JPU9</accession>
<protein>
    <recommendedName>
        <fullName evidence="2">glycerophosphodiester phosphodiesterase</fullName>
        <ecNumber evidence="2">3.1.4.46</ecNumber>
    </recommendedName>
</protein>
<dbReference type="PROSITE" id="PS51704">
    <property type="entry name" value="GP_PDE"/>
    <property type="match status" value="1"/>
</dbReference>
<keyword evidence="6" id="KW-0325">Glycoprotein</keyword>
<dbReference type="Proteomes" id="UP001229421">
    <property type="component" value="Unassembled WGS sequence"/>
</dbReference>
<dbReference type="PANTHER" id="PTHR43620:SF7">
    <property type="entry name" value="GLYCEROPHOSPHODIESTER PHOSPHODIESTERASE GDPD5-RELATED"/>
    <property type="match status" value="1"/>
</dbReference>
<comment type="catalytic activity">
    <reaction evidence="7">
        <text>a sn-glycero-3-phosphodiester + H2O = an alcohol + sn-glycerol 3-phosphate + H(+)</text>
        <dbReference type="Rhea" id="RHEA:12969"/>
        <dbReference type="ChEBI" id="CHEBI:15377"/>
        <dbReference type="ChEBI" id="CHEBI:15378"/>
        <dbReference type="ChEBI" id="CHEBI:30879"/>
        <dbReference type="ChEBI" id="CHEBI:57597"/>
        <dbReference type="ChEBI" id="CHEBI:83408"/>
        <dbReference type="EC" id="3.1.4.46"/>
    </reaction>
</comment>
<organism evidence="10 11">
    <name type="scientific">Tagetes erecta</name>
    <name type="common">African marigold</name>
    <dbReference type="NCBI Taxonomy" id="13708"/>
    <lineage>
        <taxon>Eukaryota</taxon>
        <taxon>Viridiplantae</taxon>
        <taxon>Streptophyta</taxon>
        <taxon>Embryophyta</taxon>
        <taxon>Tracheophyta</taxon>
        <taxon>Spermatophyta</taxon>
        <taxon>Magnoliopsida</taxon>
        <taxon>eudicotyledons</taxon>
        <taxon>Gunneridae</taxon>
        <taxon>Pentapetalae</taxon>
        <taxon>asterids</taxon>
        <taxon>campanulids</taxon>
        <taxon>Asterales</taxon>
        <taxon>Asteraceae</taxon>
        <taxon>Asteroideae</taxon>
        <taxon>Heliantheae alliance</taxon>
        <taxon>Tageteae</taxon>
        <taxon>Tagetes</taxon>
    </lineage>
</organism>
<keyword evidence="4" id="KW-0319">Glycerol metabolism</keyword>
<dbReference type="GO" id="GO:0006071">
    <property type="term" value="P:glycerol metabolic process"/>
    <property type="evidence" value="ECO:0007669"/>
    <property type="project" value="UniProtKB-KW"/>
</dbReference>
<evidence type="ECO:0000256" key="5">
    <source>
        <dbReference type="ARBA" id="ARBA00022801"/>
    </source>
</evidence>